<evidence type="ECO:0008006" key="3">
    <source>
        <dbReference type="Google" id="ProtNLM"/>
    </source>
</evidence>
<dbReference type="AlphaFoldDB" id="A0A8E7EK52"/>
<sequence>MASSLIAGAVSLLLIIIAGYVIATGILMVAETTVYTQMDVSYNQELIKQTDISMDYSWDSGTLSLNVFNNGSTSFTSKDFLNMDLFTYDSVNKTRRYSKANCDPFNVTTASDIINKGMWDPSEVLLVNISLTQKPTWAKFVTPNGVTATASVI</sequence>
<organism evidence="1 2">
    <name type="scientific">Methanospirillum purgamenti</name>
    <dbReference type="NCBI Taxonomy" id="2834276"/>
    <lineage>
        <taxon>Archaea</taxon>
        <taxon>Methanobacteriati</taxon>
        <taxon>Methanobacteriota</taxon>
        <taxon>Stenosarchaea group</taxon>
        <taxon>Methanomicrobia</taxon>
        <taxon>Methanomicrobiales</taxon>
        <taxon>Methanospirillaceae</taxon>
        <taxon>Methanospirillum</taxon>
    </lineage>
</organism>
<evidence type="ECO:0000313" key="1">
    <source>
        <dbReference type="EMBL" id="QVV89804.1"/>
    </source>
</evidence>
<dbReference type="KEGG" id="mrtj:KHC33_04685"/>
<dbReference type="RefSeq" id="WP_214420592.1">
    <property type="nucleotide sequence ID" value="NZ_CP075546.1"/>
</dbReference>
<protein>
    <recommendedName>
        <fullName evidence="3">Flagellin</fullName>
    </recommendedName>
</protein>
<keyword evidence="2" id="KW-1185">Reference proteome</keyword>
<reference evidence="1 2" key="1">
    <citation type="submission" date="2021-05" db="EMBL/GenBank/DDBJ databases">
        <title>A novel Methanospirillum isolate from a pyrite-forming mixed culture.</title>
        <authorList>
            <person name="Bunk B."/>
            <person name="Sproer C."/>
            <person name="Spring S."/>
            <person name="Pester M."/>
        </authorList>
    </citation>
    <scope>NUCLEOTIDE SEQUENCE [LARGE SCALE GENOMIC DNA]</scope>
    <source>
        <strain evidence="1 2">J.3.6.1-F.2.7.3</strain>
    </source>
</reference>
<name>A0A8E7EK52_9EURY</name>
<dbReference type="EMBL" id="CP075546">
    <property type="protein sequence ID" value="QVV89804.1"/>
    <property type="molecule type" value="Genomic_DNA"/>
</dbReference>
<gene>
    <name evidence="1" type="ORF">KHC33_04685</name>
</gene>
<proteinExistence type="predicted"/>
<evidence type="ECO:0000313" key="2">
    <source>
        <dbReference type="Proteomes" id="UP000680656"/>
    </source>
</evidence>
<dbReference type="Proteomes" id="UP000680656">
    <property type="component" value="Chromosome"/>
</dbReference>
<accession>A0A8E7EK52</accession>
<dbReference type="GeneID" id="65096455"/>